<organism evidence="1 2">
    <name type="scientific">Boeremia exigua</name>
    <dbReference type="NCBI Taxonomy" id="749465"/>
    <lineage>
        <taxon>Eukaryota</taxon>
        <taxon>Fungi</taxon>
        <taxon>Dikarya</taxon>
        <taxon>Ascomycota</taxon>
        <taxon>Pezizomycotina</taxon>
        <taxon>Dothideomycetes</taxon>
        <taxon>Pleosporomycetidae</taxon>
        <taxon>Pleosporales</taxon>
        <taxon>Pleosporineae</taxon>
        <taxon>Didymellaceae</taxon>
        <taxon>Boeremia</taxon>
    </lineage>
</organism>
<dbReference type="EMBL" id="JAPHNI010000041">
    <property type="protein sequence ID" value="KAJ8117784.1"/>
    <property type="molecule type" value="Genomic_DNA"/>
</dbReference>
<evidence type="ECO:0000313" key="1">
    <source>
        <dbReference type="EMBL" id="KAJ8117784.1"/>
    </source>
</evidence>
<gene>
    <name evidence="1" type="ORF">OPT61_g1091</name>
</gene>
<dbReference type="Proteomes" id="UP001153331">
    <property type="component" value="Unassembled WGS sequence"/>
</dbReference>
<proteinExistence type="predicted"/>
<protein>
    <submittedName>
        <fullName evidence="1">Uncharacterized protein</fullName>
    </submittedName>
</protein>
<accession>A0ACC2IRG0</accession>
<evidence type="ECO:0000313" key="2">
    <source>
        <dbReference type="Proteomes" id="UP001153331"/>
    </source>
</evidence>
<reference evidence="1" key="1">
    <citation type="submission" date="2022-11" db="EMBL/GenBank/DDBJ databases">
        <title>Genome Sequence of Boeremia exigua.</title>
        <authorList>
            <person name="Buettner E."/>
        </authorList>
    </citation>
    <scope>NUCLEOTIDE SEQUENCE</scope>
    <source>
        <strain evidence="1">CU02</strain>
    </source>
</reference>
<keyword evidence="2" id="KW-1185">Reference proteome</keyword>
<name>A0ACC2IRG0_9PLEO</name>
<sequence>MAVRRETGVRRAPVGDRCPPRLQQALLFVPPSQHLLKRSAQVKQSINQSCAARTPTPTGLASAEPQCVCCQLVWQQEGGTVAALVADNLEHAAMIAGPSRTFVEEPRPMGSSPLVPGPGSWAKKQLLLSVSCRAVSPGQESRIIATLLCVRNHGAHSRTKRLWRVRFTTSPAPACLHFSGPAQATSSTVLVPAFSAIALLGRPGTELNKEGSPLRAPQTPPPTAHQTCYSQPQEWLLTSTKPGPTERSTLEVTTVPRISAFAHLCALLLRPATATLIDTKQRLRLPSSLLARPASVRITAHLNQRRYHLESRSRGQASSRFGPASRRLSNKTLARSTITDSLDRAGIRAHNSLLQDRLPSTACITSLQAFPTPSPSEAGRSSGPYRNTTANVAAAVAHPASMHPGPDPMGAPPSFAQRRPHAAQLGSFELPPPPMHKYPFTNHGAVSQSSQAPTTIASVGNLLTPPSTVHGDVISPSSGVSTSGAASTTMAYSQNYNHIYSPPTHQPSYGYPPTQPHQNQYGQQSRGMSFLLHRDRQLCYQDLLRKGLNPPPYELNNQLPPFTPSSSASHMPPMSAHHQPHHMLGAQTPVSSSAPQQSPALPQDSFRPPHPPTPTYNYQPSGTPQHSNFPYSTGPSPTQQHSQSPISAGGSMSRMSPAVSQGQMPTVPSNNPAQPPSYYQRPPPSAYASGSAPVFSNVQNPNGGLALVGVHPGMMPSFNSGHAAQMPHFMQGHNPHQQAASNDRPFKCDQCPQSFNRNHDLKRHKRIHLAVKPFPCTHCDKSFSRKDALKRHILVKGCGKAAANGDDAKRESHSPKSEIIESKTMH</sequence>
<comment type="caution">
    <text evidence="1">The sequence shown here is derived from an EMBL/GenBank/DDBJ whole genome shotgun (WGS) entry which is preliminary data.</text>
</comment>